<gene>
    <name evidence="1" type="ORF">HMPREF0501_01482</name>
</gene>
<sequence length="127" mass="14845">MIRMNYAEYLTYFRQMIDGHIRWQDVDQVHQPIYDQTMRSFADGFRRSLDYDAQYRQTLWAAEIAPQINHETVGDVMMTNQDKLVKAMLSMIIDGENQHKGTWAQALTEGYFFQLVSALCPATVITE</sequence>
<dbReference type="Proteomes" id="UP000003987">
    <property type="component" value="Unassembled WGS sequence"/>
</dbReference>
<accession>C7XXR8</accession>
<dbReference type="eggNOG" id="ENOG5030A9I">
    <property type="taxonomic scope" value="Bacteria"/>
</dbReference>
<organism evidence="1 2">
    <name type="scientific">Limosilactobacillus coleohominis 101-4-CHN</name>
    <dbReference type="NCBI Taxonomy" id="575594"/>
    <lineage>
        <taxon>Bacteria</taxon>
        <taxon>Bacillati</taxon>
        <taxon>Bacillota</taxon>
        <taxon>Bacilli</taxon>
        <taxon>Lactobacillales</taxon>
        <taxon>Lactobacillaceae</taxon>
        <taxon>Limosilactobacillus</taxon>
    </lineage>
</organism>
<reference evidence="1 2" key="1">
    <citation type="submission" date="2009-06" db="EMBL/GenBank/DDBJ databases">
        <title>The Genome Sequence of Lactobacillus coleohominis strain 101-4-CHN.</title>
        <authorList>
            <consortium name="The Broad Institute Genome Sequencing Platform"/>
            <person name="Ward D."/>
            <person name="Young S.K."/>
            <person name="Zeng Q."/>
            <person name="Koehrsen M."/>
            <person name="Alvarado L."/>
            <person name="Berlin A."/>
            <person name="Borenstein D."/>
            <person name="Chen Z."/>
            <person name="Engels R."/>
            <person name="Freedman E."/>
            <person name="Gellesch M."/>
            <person name="Goldberg J."/>
            <person name="Griggs A."/>
            <person name="Gujja S."/>
            <person name="Heiman D."/>
            <person name="Hepburn T."/>
            <person name="Howarth C."/>
            <person name="Jen D."/>
            <person name="Larson L."/>
            <person name="Lewis B."/>
            <person name="Mehta T."/>
            <person name="Park D."/>
            <person name="Pearson M."/>
            <person name="Roberts A."/>
            <person name="Saif S."/>
            <person name="Shea T."/>
            <person name="Shenoy N."/>
            <person name="Sisk P."/>
            <person name="Stolte C."/>
            <person name="Sykes S."/>
            <person name="Walk T."/>
            <person name="White J."/>
            <person name="Yandava C."/>
            <person name="Liu Y."/>
            <person name="Xu Q."/>
            <person name="Lander E."/>
            <person name="Nusbaum C."/>
            <person name="Galagan J."/>
            <person name="Birren B."/>
        </authorList>
    </citation>
    <scope>NUCLEOTIDE SEQUENCE [LARGE SCALE GENOMIC DNA]</scope>
    <source>
        <strain evidence="1 2">101-4-CHN</strain>
    </source>
</reference>
<dbReference type="AlphaFoldDB" id="C7XXR8"/>
<dbReference type="STRING" id="575594.HMPREF0501_01482"/>
<dbReference type="EMBL" id="GG698806">
    <property type="protein sequence ID" value="EEU29688.1"/>
    <property type="molecule type" value="Genomic_DNA"/>
</dbReference>
<evidence type="ECO:0000313" key="2">
    <source>
        <dbReference type="Proteomes" id="UP000003987"/>
    </source>
</evidence>
<proteinExistence type="predicted"/>
<evidence type="ECO:0000313" key="1">
    <source>
        <dbReference type="EMBL" id="EEU29688.1"/>
    </source>
</evidence>
<protein>
    <submittedName>
        <fullName evidence="1">Uncharacterized protein</fullName>
    </submittedName>
</protein>
<name>C7XXR8_9LACO</name>
<dbReference type="HOGENOM" id="CLU_1935352_0_0_9"/>
<keyword evidence="2" id="KW-1185">Reference proteome</keyword>